<feature type="region of interest" description="Disordered" evidence="7">
    <location>
        <begin position="335"/>
        <end position="395"/>
    </location>
</feature>
<keyword evidence="10" id="KW-1185">Reference proteome</keyword>
<dbReference type="InterPro" id="IPR028846">
    <property type="entry name" value="Recoverin"/>
</dbReference>
<dbReference type="CDD" id="cd00051">
    <property type="entry name" value="EFh"/>
    <property type="match status" value="1"/>
</dbReference>
<feature type="domain" description="EF-hand" evidence="8">
    <location>
        <begin position="229"/>
        <end position="264"/>
    </location>
</feature>
<name>A0A8H7PVE5_9FUNG</name>
<protein>
    <recommendedName>
        <fullName evidence="8">EF-hand domain-containing protein</fullName>
    </recommendedName>
</protein>
<keyword evidence="2" id="KW-0519">Myristate</keyword>
<dbReference type="PROSITE" id="PS00018">
    <property type="entry name" value="EF_HAND_1"/>
    <property type="match status" value="2"/>
</dbReference>
<evidence type="ECO:0000256" key="4">
    <source>
        <dbReference type="ARBA" id="ARBA00022737"/>
    </source>
</evidence>
<dbReference type="InterPro" id="IPR002048">
    <property type="entry name" value="EF_hand_dom"/>
</dbReference>
<dbReference type="GO" id="GO:0005509">
    <property type="term" value="F:calcium ion binding"/>
    <property type="evidence" value="ECO:0007669"/>
    <property type="project" value="InterPro"/>
</dbReference>
<dbReference type="PROSITE" id="PS50222">
    <property type="entry name" value="EF_HAND_2"/>
    <property type="match status" value="2"/>
</dbReference>
<dbReference type="Gene3D" id="1.10.238.10">
    <property type="entry name" value="EF-hand"/>
    <property type="match status" value="1"/>
</dbReference>
<sequence length="395" mass="44296">MTVLRLLEDFSDKNKVPANQAQTRFAVLLTHEKPSPNVQTFNPAFHCIAPHHAQHPAVTTSPIPKMGQAKSKENQQLARSTHFSAKEINHFRQDFEKAHADVDKPGISEDEFKETVRKYVPHVSPEDDVFLNRLYAAFDVDNNKQIDFRYVAAIAWGNHQLDLTITMSASLSEFVDGLSVFMKGTSEEKLELSFKLYDMDHDGYLTQAELERVMTQLSLTFSNEDQTNEIRELITRMFEDVDVNGDGKLSLHEYKLSAMKEPLIVDFLEQFLANHQLSQQPRPPSRPASIRSIHSIRSMSPQNHKSPGSPSGQRLSVRLSQAELLDYTHQHQMLNSVSNTPSQSPRSSDSPSSPSRSNSPVTVISGTPLPNAKRSSERLTRGVSHGSLDAALNTL</sequence>
<keyword evidence="6" id="KW-0449">Lipoprotein</keyword>
<evidence type="ECO:0000313" key="9">
    <source>
        <dbReference type="EMBL" id="KAG2180465.1"/>
    </source>
</evidence>
<comment type="similarity">
    <text evidence="1">Belongs to the recoverin family.</text>
</comment>
<evidence type="ECO:0000256" key="2">
    <source>
        <dbReference type="ARBA" id="ARBA00022707"/>
    </source>
</evidence>
<accession>A0A8H7PVE5</accession>
<gene>
    <name evidence="9" type="ORF">INT44_003469</name>
</gene>
<organism evidence="9 10">
    <name type="scientific">Umbelopsis vinacea</name>
    <dbReference type="NCBI Taxonomy" id="44442"/>
    <lineage>
        <taxon>Eukaryota</taxon>
        <taxon>Fungi</taxon>
        <taxon>Fungi incertae sedis</taxon>
        <taxon>Mucoromycota</taxon>
        <taxon>Mucoromycotina</taxon>
        <taxon>Umbelopsidomycetes</taxon>
        <taxon>Umbelopsidales</taxon>
        <taxon>Umbelopsidaceae</taxon>
        <taxon>Umbelopsis</taxon>
    </lineage>
</organism>
<dbReference type="InterPro" id="IPR018247">
    <property type="entry name" value="EF_Hand_1_Ca_BS"/>
</dbReference>
<proteinExistence type="inferred from homology"/>
<evidence type="ECO:0000313" key="10">
    <source>
        <dbReference type="Proteomes" id="UP000612746"/>
    </source>
</evidence>
<dbReference type="AlphaFoldDB" id="A0A8H7PVE5"/>
<dbReference type="OrthoDB" id="191686at2759"/>
<feature type="compositionally biased region" description="Low complexity" evidence="7">
    <location>
        <begin position="336"/>
        <end position="362"/>
    </location>
</feature>
<dbReference type="InterPro" id="IPR011992">
    <property type="entry name" value="EF-hand-dom_pair"/>
</dbReference>
<evidence type="ECO:0000256" key="6">
    <source>
        <dbReference type="ARBA" id="ARBA00023288"/>
    </source>
</evidence>
<evidence type="ECO:0000259" key="8">
    <source>
        <dbReference type="PROSITE" id="PS50222"/>
    </source>
</evidence>
<evidence type="ECO:0000256" key="1">
    <source>
        <dbReference type="ARBA" id="ARBA00006049"/>
    </source>
</evidence>
<dbReference type="PANTHER" id="PTHR23055">
    <property type="entry name" value="CALCIUM BINDING PROTEINS"/>
    <property type="match status" value="1"/>
</dbReference>
<reference evidence="9" key="1">
    <citation type="submission" date="2020-12" db="EMBL/GenBank/DDBJ databases">
        <title>Metabolic potential, ecology and presence of endohyphal bacteria is reflected in genomic diversity of Mucoromycotina.</title>
        <authorList>
            <person name="Muszewska A."/>
            <person name="Okrasinska A."/>
            <person name="Steczkiewicz K."/>
            <person name="Drgas O."/>
            <person name="Orlowska M."/>
            <person name="Perlinska-Lenart U."/>
            <person name="Aleksandrzak-Piekarczyk T."/>
            <person name="Szatraj K."/>
            <person name="Zielenkiewicz U."/>
            <person name="Pilsyk S."/>
            <person name="Malc E."/>
            <person name="Mieczkowski P."/>
            <person name="Kruszewska J.S."/>
            <person name="Biernat P."/>
            <person name="Pawlowska J."/>
        </authorList>
    </citation>
    <scope>NUCLEOTIDE SEQUENCE</scope>
    <source>
        <strain evidence="9">WA0000051536</strain>
    </source>
</reference>
<dbReference type="SMART" id="SM00054">
    <property type="entry name" value="EFh"/>
    <property type="match status" value="2"/>
</dbReference>
<keyword evidence="4" id="KW-0677">Repeat</keyword>
<evidence type="ECO:0000256" key="5">
    <source>
        <dbReference type="ARBA" id="ARBA00022837"/>
    </source>
</evidence>
<keyword evidence="3" id="KW-0479">Metal-binding</keyword>
<comment type="caution">
    <text evidence="9">The sequence shown here is derived from an EMBL/GenBank/DDBJ whole genome shotgun (WGS) entry which is preliminary data.</text>
</comment>
<dbReference type="EMBL" id="JAEPRA010000009">
    <property type="protein sequence ID" value="KAG2180465.1"/>
    <property type="molecule type" value="Genomic_DNA"/>
</dbReference>
<dbReference type="Pfam" id="PF13499">
    <property type="entry name" value="EF-hand_7"/>
    <property type="match status" value="1"/>
</dbReference>
<dbReference type="PANTHER" id="PTHR23055:SF178">
    <property type="entry name" value="NEUROCALCIN HOMOLOG"/>
    <property type="match status" value="1"/>
</dbReference>
<keyword evidence="5" id="KW-0106">Calcium</keyword>
<feature type="domain" description="EF-hand" evidence="8">
    <location>
        <begin position="185"/>
        <end position="220"/>
    </location>
</feature>
<dbReference type="SUPFAM" id="SSF47473">
    <property type="entry name" value="EF-hand"/>
    <property type="match status" value="1"/>
</dbReference>
<evidence type="ECO:0000256" key="3">
    <source>
        <dbReference type="ARBA" id="ARBA00022723"/>
    </source>
</evidence>
<dbReference type="Proteomes" id="UP000612746">
    <property type="component" value="Unassembled WGS sequence"/>
</dbReference>
<evidence type="ECO:0000256" key="7">
    <source>
        <dbReference type="SAM" id="MobiDB-lite"/>
    </source>
</evidence>